<proteinExistence type="predicted"/>
<dbReference type="RefSeq" id="WP_344671809.1">
    <property type="nucleotide sequence ID" value="NZ_BAAAQN010000093.1"/>
</dbReference>
<evidence type="ECO:0000313" key="2">
    <source>
        <dbReference type="Proteomes" id="UP001500751"/>
    </source>
</evidence>
<comment type="caution">
    <text evidence="1">The sequence shown here is derived from an EMBL/GenBank/DDBJ whole genome shotgun (WGS) entry which is preliminary data.</text>
</comment>
<sequence length="129" mass="14802">MVGNAEQEPSAVERVSDEVFWGYMGALQRRQAAQWLRASGVPEQEAATAVVMSCARGGFSDAHQLRLVVQALDDARLSEADRGVLELMRAELEFDVAEVRRRERSYRDALVAYRALPRWRRWRTAYPQY</sequence>
<dbReference type="Proteomes" id="UP001500751">
    <property type="component" value="Unassembled WGS sequence"/>
</dbReference>
<accession>A0ABP5H480</accession>
<organism evidence="1 2">
    <name type="scientific">Catenulispora yoronensis</name>
    <dbReference type="NCBI Taxonomy" id="450799"/>
    <lineage>
        <taxon>Bacteria</taxon>
        <taxon>Bacillati</taxon>
        <taxon>Actinomycetota</taxon>
        <taxon>Actinomycetes</taxon>
        <taxon>Catenulisporales</taxon>
        <taxon>Catenulisporaceae</taxon>
        <taxon>Catenulispora</taxon>
    </lineage>
</organism>
<name>A0ABP5H480_9ACTN</name>
<protein>
    <submittedName>
        <fullName evidence="1">Uncharacterized protein</fullName>
    </submittedName>
</protein>
<dbReference type="EMBL" id="BAAAQN010000093">
    <property type="protein sequence ID" value="GAA2063785.1"/>
    <property type="molecule type" value="Genomic_DNA"/>
</dbReference>
<reference evidence="2" key="1">
    <citation type="journal article" date="2019" name="Int. J. Syst. Evol. Microbiol.">
        <title>The Global Catalogue of Microorganisms (GCM) 10K type strain sequencing project: providing services to taxonomists for standard genome sequencing and annotation.</title>
        <authorList>
            <consortium name="The Broad Institute Genomics Platform"/>
            <consortium name="The Broad Institute Genome Sequencing Center for Infectious Disease"/>
            <person name="Wu L."/>
            <person name="Ma J."/>
        </authorList>
    </citation>
    <scope>NUCLEOTIDE SEQUENCE [LARGE SCALE GENOMIC DNA]</scope>
    <source>
        <strain evidence="2">JCM 16014</strain>
    </source>
</reference>
<keyword evidence="2" id="KW-1185">Reference proteome</keyword>
<evidence type="ECO:0000313" key="1">
    <source>
        <dbReference type="EMBL" id="GAA2063785.1"/>
    </source>
</evidence>
<gene>
    <name evidence="1" type="ORF">GCM10009839_88990</name>
</gene>